<dbReference type="InterPro" id="IPR002941">
    <property type="entry name" value="DNA_methylase_N4/N6"/>
</dbReference>
<protein>
    <recommendedName>
        <fullName evidence="5">Methyltransferase</fullName>
        <ecNumber evidence="5">2.1.1.-</ecNumber>
    </recommendedName>
</protein>
<comment type="similarity">
    <text evidence="1 5">Belongs to the N(4)/N(6)-methyltransferase family.</text>
</comment>
<proteinExistence type="inferred from homology"/>
<keyword evidence="3" id="KW-0808">Transferase</keyword>
<dbReference type="EMBL" id="JBJHZZ010000001">
    <property type="protein sequence ID" value="MFL0245994.1"/>
    <property type="molecule type" value="Genomic_DNA"/>
</dbReference>
<evidence type="ECO:0000259" key="6">
    <source>
        <dbReference type="Pfam" id="PF01555"/>
    </source>
</evidence>
<dbReference type="GO" id="GO:0032259">
    <property type="term" value="P:methylation"/>
    <property type="evidence" value="ECO:0007669"/>
    <property type="project" value="UniProtKB-KW"/>
</dbReference>
<dbReference type="CDD" id="cd02440">
    <property type="entry name" value="AdoMet_MTases"/>
    <property type="match status" value="1"/>
</dbReference>
<dbReference type="EC" id="2.1.1.-" evidence="5"/>
<dbReference type="SUPFAM" id="SSF53335">
    <property type="entry name" value="S-adenosyl-L-methionine-dependent methyltransferases"/>
    <property type="match status" value="1"/>
</dbReference>
<dbReference type="GO" id="GO:0008168">
    <property type="term" value="F:methyltransferase activity"/>
    <property type="evidence" value="ECO:0007669"/>
    <property type="project" value="UniProtKB-KW"/>
</dbReference>
<name>A0ABW8T095_9CLOT</name>
<dbReference type="RefSeq" id="WP_406768447.1">
    <property type="nucleotide sequence ID" value="NZ_JBJHZZ010000001.1"/>
</dbReference>
<dbReference type="Pfam" id="PF01555">
    <property type="entry name" value="N6_N4_Mtase"/>
    <property type="match status" value="1"/>
</dbReference>
<accession>A0ABW8T095</accession>
<evidence type="ECO:0000256" key="3">
    <source>
        <dbReference type="ARBA" id="ARBA00022679"/>
    </source>
</evidence>
<reference evidence="7 8" key="1">
    <citation type="submission" date="2024-11" db="EMBL/GenBank/DDBJ databases">
        <authorList>
            <person name="Heng Y.C."/>
            <person name="Lim A.C.H."/>
            <person name="Lee J.K.Y."/>
            <person name="Kittelmann S."/>
        </authorList>
    </citation>
    <scope>NUCLEOTIDE SEQUENCE [LARGE SCALE GENOMIC DNA]</scope>
    <source>
        <strain evidence="7 8">WILCCON 0185</strain>
    </source>
</reference>
<evidence type="ECO:0000256" key="1">
    <source>
        <dbReference type="ARBA" id="ARBA00006594"/>
    </source>
</evidence>
<dbReference type="InterPro" id="IPR002052">
    <property type="entry name" value="DNA_methylase_N6_adenine_CS"/>
</dbReference>
<evidence type="ECO:0000256" key="2">
    <source>
        <dbReference type="ARBA" id="ARBA00022603"/>
    </source>
</evidence>
<organism evidence="7 8">
    <name type="scientific">Candidatus Clostridium stratigraminis</name>
    <dbReference type="NCBI Taxonomy" id="3381661"/>
    <lineage>
        <taxon>Bacteria</taxon>
        <taxon>Bacillati</taxon>
        <taxon>Bacillota</taxon>
        <taxon>Clostridia</taxon>
        <taxon>Eubacteriales</taxon>
        <taxon>Clostridiaceae</taxon>
        <taxon>Clostridium</taxon>
    </lineage>
</organism>
<comment type="caution">
    <text evidence="7">The sequence shown here is derived from an EMBL/GenBank/DDBJ whole genome shotgun (WGS) entry which is preliminary data.</text>
</comment>
<dbReference type="InterPro" id="IPR001091">
    <property type="entry name" value="RM_Methyltransferase"/>
</dbReference>
<keyword evidence="4" id="KW-0680">Restriction system</keyword>
<evidence type="ECO:0000256" key="5">
    <source>
        <dbReference type="RuleBase" id="RU362026"/>
    </source>
</evidence>
<dbReference type="Gene3D" id="3.40.50.150">
    <property type="entry name" value="Vaccinia Virus protein VP39"/>
    <property type="match status" value="1"/>
</dbReference>
<feature type="domain" description="DNA methylase N-4/N-6" evidence="6">
    <location>
        <begin position="196"/>
        <end position="331"/>
    </location>
</feature>
<dbReference type="PRINTS" id="PR00508">
    <property type="entry name" value="S21N4MTFRASE"/>
</dbReference>
<dbReference type="Proteomes" id="UP001623591">
    <property type="component" value="Unassembled WGS sequence"/>
</dbReference>
<keyword evidence="2 7" id="KW-0489">Methyltransferase</keyword>
<dbReference type="PROSITE" id="PS00092">
    <property type="entry name" value="N6_MTASE"/>
    <property type="match status" value="1"/>
</dbReference>
<evidence type="ECO:0000313" key="7">
    <source>
        <dbReference type="EMBL" id="MFL0245994.1"/>
    </source>
</evidence>
<gene>
    <name evidence="7" type="ORF">ACJDUG_03260</name>
</gene>
<dbReference type="InterPro" id="IPR029063">
    <property type="entry name" value="SAM-dependent_MTases_sf"/>
</dbReference>
<evidence type="ECO:0000313" key="8">
    <source>
        <dbReference type="Proteomes" id="UP001623591"/>
    </source>
</evidence>
<keyword evidence="8" id="KW-1185">Reference proteome</keyword>
<evidence type="ECO:0000256" key="4">
    <source>
        <dbReference type="ARBA" id="ARBA00022747"/>
    </source>
</evidence>
<sequence length="342" mass="38037">MKKHLTQSSKHEQIKLHLKTHWQASNRSVARALGCSHSTVASVRAEMVESGRFSHLYTDGKDAEKWKNHPYLIENKGLLETLNPRNLRAIKRIEVLNYMMEHPQIKSPCVAQAKLAKEAIIRRKNASVTITEDDVTIRVADVTKLSELDYVPNNGVDLVLCDPPWDSTSAEVCVGIADAAAAKLRKGGSLLVLTGSSHLDEVITALSANKTIRYHWLLVCPLPQGAPASTSWLKVQSKVRIVLWYVKGKYDGETYSDYIDRPTLGNHASKEFHEWGAPEELISELITRYSNPGDTVADFTVGGGSTAYCAATLGRRFYGSDINKEAVSTTNKRVRQLFGYTR</sequence>